<gene>
    <name evidence="15" type="ORF">FWK35_00031045</name>
</gene>
<dbReference type="Gene3D" id="1.10.1670.10">
    <property type="entry name" value="Helix-hairpin-Helix base-excision DNA repair enzymes (C-terminal)"/>
    <property type="match status" value="1"/>
</dbReference>
<dbReference type="SUPFAM" id="SSF53681">
    <property type="entry name" value="Aspartate/glutamate racemase"/>
    <property type="match status" value="1"/>
</dbReference>
<dbReference type="Gene3D" id="1.10.340.30">
    <property type="entry name" value="Hypothetical protein, domain 2"/>
    <property type="match status" value="1"/>
</dbReference>
<dbReference type="Proteomes" id="UP000478052">
    <property type="component" value="Unassembled WGS sequence"/>
</dbReference>
<dbReference type="GO" id="GO:0016855">
    <property type="term" value="F:racemase and epimerase activity, acting on amino acids and derivatives"/>
    <property type="evidence" value="ECO:0007669"/>
    <property type="project" value="InterPro"/>
</dbReference>
<dbReference type="EMBL" id="VUJU01009431">
    <property type="protein sequence ID" value="KAF0720547.1"/>
    <property type="molecule type" value="Genomic_DNA"/>
</dbReference>
<keyword evidence="10" id="KW-0408">Iron</keyword>
<dbReference type="InterPro" id="IPR005760">
    <property type="entry name" value="A/G_AdeGlyc_MutY"/>
</dbReference>
<keyword evidence="13" id="KW-0326">Glycosidase</keyword>
<keyword evidence="12" id="KW-0234">DNA repair</keyword>
<comment type="catalytic activity">
    <reaction evidence="1">
        <text>Hydrolyzes free adenine bases from 7,8-dihydro-8-oxoguanine:adenine mismatched double-stranded DNA, leaving an apurinic site.</text>
        <dbReference type="EC" id="3.2.2.31"/>
    </reaction>
</comment>
<dbReference type="GO" id="GO:0046872">
    <property type="term" value="F:metal ion binding"/>
    <property type="evidence" value="ECO:0007669"/>
    <property type="project" value="UniProtKB-KW"/>
</dbReference>
<evidence type="ECO:0000256" key="10">
    <source>
        <dbReference type="ARBA" id="ARBA00023004"/>
    </source>
</evidence>
<keyword evidence="9" id="KW-0378">Hydrolase</keyword>
<dbReference type="InterPro" id="IPR000445">
    <property type="entry name" value="HhH_motif"/>
</dbReference>
<evidence type="ECO:0000256" key="12">
    <source>
        <dbReference type="ARBA" id="ARBA00023204"/>
    </source>
</evidence>
<dbReference type="InterPro" id="IPR001920">
    <property type="entry name" value="Asp/Glu_race"/>
</dbReference>
<dbReference type="PROSITE" id="PS00923">
    <property type="entry name" value="ASP_GLU_RACEMASE_1"/>
    <property type="match status" value="1"/>
</dbReference>
<evidence type="ECO:0000256" key="2">
    <source>
        <dbReference type="ARBA" id="ARBA00001966"/>
    </source>
</evidence>
<keyword evidence="6" id="KW-0004">4Fe-4S</keyword>
<evidence type="ECO:0000256" key="9">
    <source>
        <dbReference type="ARBA" id="ARBA00022801"/>
    </source>
</evidence>
<dbReference type="InterPro" id="IPR023170">
    <property type="entry name" value="HhH_base_excis_C"/>
</dbReference>
<dbReference type="EC" id="3.2.2.31" evidence="4"/>
<dbReference type="GO" id="GO:0034039">
    <property type="term" value="F:8-oxo-7,8-dihydroguanine DNA N-glycosylase activity"/>
    <property type="evidence" value="ECO:0007669"/>
    <property type="project" value="TreeGrafter"/>
</dbReference>
<accession>A0A6G0W1Z7</accession>
<dbReference type="InterPro" id="IPR011257">
    <property type="entry name" value="DNA_glycosylase"/>
</dbReference>
<dbReference type="InterPro" id="IPR018187">
    <property type="entry name" value="Asp/Glu_racemase_AS_1"/>
</dbReference>
<dbReference type="GO" id="GO:0004519">
    <property type="term" value="F:endonuclease activity"/>
    <property type="evidence" value="ECO:0007669"/>
    <property type="project" value="UniProtKB-KW"/>
</dbReference>
<dbReference type="GO" id="GO:0035485">
    <property type="term" value="F:adenine/guanine mispair binding"/>
    <property type="evidence" value="ECO:0007669"/>
    <property type="project" value="TreeGrafter"/>
</dbReference>
<organism evidence="15 16">
    <name type="scientific">Aphis craccivora</name>
    <name type="common">Cowpea aphid</name>
    <dbReference type="NCBI Taxonomy" id="307492"/>
    <lineage>
        <taxon>Eukaryota</taxon>
        <taxon>Metazoa</taxon>
        <taxon>Ecdysozoa</taxon>
        <taxon>Arthropoda</taxon>
        <taxon>Hexapoda</taxon>
        <taxon>Insecta</taxon>
        <taxon>Pterygota</taxon>
        <taxon>Neoptera</taxon>
        <taxon>Paraneoptera</taxon>
        <taxon>Hemiptera</taxon>
        <taxon>Sternorrhyncha</taxon>
        <taxon>Aphidomorpha</taxon>
        <taxon>Aphidoidea</taxon>
        <taxon>Aphididae</taxon>
        <taxon>Aphidini</taxon>
        <taxon>Aphis</taxon>
        <taxon>Aphis</taxon>
    </lineage>
</organism>
<dbReference type="InterPro" id="IPR003265">
    <property type="entry name" value="HhH-GPD_domain"/>
</dbReference>
<keyword evidence="7" id="KW-0479">Metal-binding</keyword>
<keyword evidence="11" id="KW-0411">Iron-sulfur</keyword>
<dbReference type="PANTHER" id="PTHR42944">
    <property type="entry name" value="ADENINE DNA GLYCOSYLASE"/>
    <property type="match status" value="1"/>
</dbReference>
<evidence type="ECO:0000256" key="6">
    <source>
        <dbReference type="ARBA" id="ARBA00022485"/>
    </source>
</evidence>
<dbReference type="AlphaFoldDB" id="A0A6G0W1Z7"/>
<keyword evidence="16" id="KW-1185">Reference proteome</keyword>
<feature type="domain" description="HhH-GPD" evidence="14">
    <location>
        <begin position="39"/>
        <end position="190"/>
    </location>
</feature>
<sequence length="405" mass="47198">MTLHIFSQLVLNWYHLNGRKNLPWQRDKTLYRVWISEIMLQQTQVKTVIPYFKKFISKFPNLNSLNNGTLNEILYLWSGLGYYKRAKNIYETAKIIKNKFNGKFPKNILDLVKLPGIGKSTAGAILSFTLNYFFSILDGNVKRILIRYYGISECLKNTKTEKKLWNLIENITPIHNTGAFNQGIIDIGALICTSKIPKCNICPLNTKCIAYKEKEWKKYSFQKNTIKKIKKKYWFVIIYFQNTIWMQKNTIKNIWNNLFYFPSFEKKNDAIQWMKKNQINVKNIKEMNSFCHEFNNEGFPYGEKKESFIIERSIKIINTIKTIYPIKLVVVACNTASTISLSILKKTFNIPIIGVLPSLDKAIKITKNNKIGFIATKATIQTTNKLAKIAEKKIRKLSISNLEYS</sequence>
<evidence type="ECO:0000256" key="5">
    <source>
        <dbReference type="ARBA" id="ARBA00022023"/>
    </source>
</evidence>
<dbReference type="OrthoDB" id="8189068at2759"/>
<dbReference type="GO" id="GO:0000701">
    <property type="term" value="F:purine-specific mismatch base pair DNA N-glycosylase activity"/>
    <property type="evidence" value="ECO:0007669"/>
    <property type="project" value="UniProtKB-EC"/>
</dbReference>
<dbReference type="SMART" id="SM00478">
    <property type="entry name" value="ENDO3c"/>
    <property type="match status" value="1"/>
</dbReference>
<protein>
    <recommendedName>
        <fullName evidence="5">Adenine DNA glycosylase</fullName>
        <ecNumber evidence="4">3.2.2.31</ecNumber>
    </recommendedName>
</protein>
<dbReference type="FunFam" id="1.10.340.30:FF:000002">
    <property type="entry name" value="Adenine DNA glycosylase"/>
    <property type="match status" value="1"/>
</dbReference>
<dbReference type="InterPro" id="IPR044298">
    <property type="entry name" value="MIG/MutY"/>
</dbReference>
<keyword evidence="8" id="KW-0227">DNA damage</keyword>
<comment type="similarity">
    <text evidence="3">Belongs to the Nth/MutY family.</text>
</comment>
<comment type="caution">
    <text evidence="15">The sequence shown here is derived from an EMBL/GenBank/DDBJ whole genome shotgun (WGS) entry which is preliminary data.</text>
</comment>
<dbReference type="Pfam" id="PF00730">
    <property type="entry name" value="HhH-GPD"/>
    <property type="match status" value="1"/>
</dbReference>
<evidence type="ECO:0000256" key="11">
    <source>
        <dbReference type="ARBA" id="ARBA00023014"/>
    </source>
</evidence>
<evidence type="ECO:0000256" key="3">
    <source>
        <dbReference type="ARBA" id="ARBA00008343"/>
    </source>
</evidence>
<dbReference type="PANTHER" id="PTHR42944:SF1">
    <property type="entry name" value="ADENINE DNA GLYCOSYLASE"/>
    <property type="match status" value="1"/>
</dbReference>
<evidence type="ECO:0000256" key="7">
    <source>
        <dbReference type="ARBA" id="ARBA00022723"/>
    </source>
</evidence>
<dbReference type="GO" id="GO:0006298">
    <property type="term" value="P:mismatch repair"/>
    <property type="evidence" value="ECO:0007669"/>
    <property type="project" value="TreeGrafter"/>
</dbReference>
<evidence type="ECO:0000313" key="16">
    <source>
        <dbReference type="Proteomes" id="UP000478052"/>
    </source>
</evidence>
<evidence type="ECO:0000313" key="15">
    <source>
        <dbReference type="EMBL" id="KAF0720547.1"/>
    </source>
</evidence>
<dbReference type="SUPFAM" id="SSF48150">
    <property type="entry name" value="DNA-glycosylase"/>
    <property type="match status" value="1"/>
</dbReference>
<proteinExistence type="inferred from homology"/>
<evidence type="ECO:0000256" key="8">
    <source>
        <dbReference type="ARBA" id="ARBA00022763"/>
    </source>
</evidence>
<dbReference type="GO" id="GO:0051539">
    <property type="term" value="F:4 iron, 4 sulfur cluster binding"/>
    <property type="evidence" value="ECO:0007669"/>
    <property type="project" value="UniProtKB-KW"/>
</dbReference>
<dbReference type="GO" id="GO:0032357">
    <property type="term" value="F:oxidized purine DNA binding"/>
    <property type="evidence" value="ECO:0007669"/>
    <property type="project" value="TreeGrafter"/>
</dbReference>
<keyword evidence="15" id="KW-0540">Nuclease</keyword>
<evidence type="ECO:0000256" key="13">
    <source>
        <dbReference type="ARBA" id="ARBA00023295"/>
    </source>
</evidence>
<dbReference type="Pfam" id="PF00633">
    <property type="entry name" value="HHH"/>
    <property type="match status" value="1"/>
</dbReference>
<evidence type="ECO:0000256" key="1">
    <source>
        <dbReference type="ARBA" id="ARBA00000843"/>
    </source>
</evidence>
<dbReference type="Gene3D" id="3.40.50.1860">
    <property type="match status" value="1"/>
</dbReference>
<keyword evidence="15" id="KW-0255">Endonuclease</keyword>
<comment type="cofactor">
    <cofactor evidence="2">
        <name>[4Fe-4S] cluster</name>
        <dbReference type="ChEBI" id="CHEBI:49883"/>
    </cofactor>
</comment>
<name>A0A6G0W1Z7_APHCR</name>
<dbReference type="NCBIfam" id="TIGR01084">
    <property type="entry name" value="mutY"/>
    <property type="match status" value="1"/>
</dbReference>
<dbReference type="CDD" id="cd00056">
    <property type="entry name" value="ENDO3c"/>
    <property type="match status" value="1"/>
</dbReference>
<evidence type="ECO:0000256" key="4">
    <source>
        <dbReference type="ARBA" id="ARBA00012045"/>
    </source>
</evidence>
<dbReference type="GO" id="GO:0006284">
    <property type="term" value="P:base-excision repair"/>
    <property type="evidence" value="ECO:0007669"/>
    <property type="project" value="InterPro"/>
</dbReference>
<reference evidence="15 16" key="1">
    <citation type="submission" date="2019-08" db="EMBL/GenBank/DDBJ databases">
        <title>Whole genome of Aphis craccivora.</title>
        <authorList>
            <person name="Voronova N.V."/>
            <person name="Shulinski R.S."/>
            <person name="Bandarenka Y.V."/>
            <person name="Zhorov D.G."/>
            <person name="Warner D."/>
        </authorList>
    </citation>
    <scope>NUCLEOTIDE SEQUENCE [LARGE SCALE GENOMIC DNA]</scope>
    <source>
        <strain evidence="15">180601</strain>
        <tissue evidence="15">Whole Body</tissue>
    </source>
</reference>
<evidence type="ECO:0000259" key="14">
    <source>
        <dbReference type="SMART" id="SM00478"/>
    </source>
</evidence>